<dbReference type="EMBL" id="CAJNOQ010030511">
    <property type="protein sequence ID" value="CAF1574950.1"/>
    <property type="molecule type" value="Genomic_DNA"/>
</dbReference>
<keyword evidence="1" id="KW-1133">Transmembrane helix</keyword>
<keyword evidence="4" id="KW-1185">Reference proteome</keyword>
<evidence type="ECO:0000256" key="1">
    <source>
        <dbReference type="SAM" id="Phobius"/>
    </source>
</evidence>
<dbReference type="EMBL" id="CAJOBC010096389">
    <property type="protein sequence ID" value="CAF4439781.1"/>
    <property type="molecule type" value="Genomic_DNA"/>
</dbReference>
<gene>
    <name evidence="2" type="ORF">GPM918_LOCUS40661</name>
    <name evidence="3" type="ORF">SRO942_LOCUS41632</name>
</gene>
<proteinExistence type="predicted"/>
<feature type="transmembrane region" description="Helical" evidence="1">
    <location>
        <begin position="140"/>
        <end position="160"/>
    </location>
</feature>
<accession>A0A815YUX5</accession>
<keyword evidence="1" id="KW-0472">Membrane</keyword>
<evidence type="ECO:0000313" key="4">
    <source>
        <dbReference type="Proteomes" id="UP000663829"/>
    </source>
</evidence>
<dbReference type="Proteomes" id="UP000681722">
    <property type="component" value="Unassembled WGS sequence"/>
</dbReference>
<protein>
    <submittedName>
        <fullName evidence="2">Uncharacterized protein</fullName>
    </submittedName>
</protein>
<organism evidence="2 4">
    <name type="scientific">Didymodactylos carnosus</name>
    <dbReference type="NCBI Taxonomy" id="1234261"/>
    <lineage>
        <taxon>Eukaryota</taxon>
        <taxon>Metazoa</taxon>
        <taxon>Spiralia</taxon>
        <taxon>Gnathifera</taxon>
        <taxon>Rotifera</taxon>
        <taxon>Eurotatoria</taxon>
        <taxon>Bdelloidea</taxon>
        <taxon>Philodinida</taxon>
        <taxon>Philodinidae</taxon>
        <taxon>Didymodactylos</taxon>
    </lineage>
</organism>
<reference evidence="2" key="1">
    <citation type="submission" date="2021-02" db="EMBL/GenBank/DDBJ databases">
        <authorList>
            <person name="Nowell W R."/>
        </authorList>
    </citation>
    <scope>NUCLEOTIDE SEQUENCE</scope>
</reference>
<evidence type="ECO:0000313" key="2">
    <source>
        <dbReference type="EMBL" id="CAF1574950.1"/>
    </source>
</evidence>
<name>A0A815YUX5_9BILA</name>
<evidence type="ECO:0000313" key="3">
    <source>
        <dbReference type="EMBL" id="CAF4439781.1"/>
    </source>
</evidence>
<dbReference type="AlphaFoldDB" id="A0A815YUX5"/>
<feature type="non-terminal residue" evidence="2">
    <location>
        <position position="1"/>
    </location>
</feature>
<keyword evidence="1" id="KW-0812">Transmembrane</keyword>
<sequence>STHMSLGSLNYPNSVNKPIFLNNIGQRINYNDIVVPNTIIYVDDPLKDVEKKETRREIGDEPQDLVEVTEEPISMNIIKFEVAPFNSNNDSICEQTPAKKDDTDSVKPKVERQERLKHYFKKWRGLKEQRPKRLSWHECVWSWTGAFVGVGTLAFIHYYLLET</sequence>
<dbReference type="Proteomes" id="UP000663829">
    <property type="component" value="Unassembled WGS sequence"/>
</dbReference>
<comment type="caution">
    <text evidence="2">The sequence shown here is derived from an EMBL/GenBank/DDBJ whole genome shotgun (WGS) entry which is preliminary data.</text>
</comment>